<comment type="caution">
    <text evidence="2">The sequence shown here is derived from an EMBL/GenBank/DDBJ whole genome shotgun (WGS) entry which is preliminary data.</text>
</comment>
<sequence length="182" mass="19911">MIGSDGGEMIMTTGREHVNRALAAGQTGTRMTVRGAQGKGVEWQELRRKKEESERDKHGEAANVDKPNTGKTWTLEGDSDDDEAPPTGTSETDMELDENSKPDKDVGDAMVVDFKNGTAALENDGDDVIGDEEIDPLDAFMNSMVLPEVEKLNNAAITQAVDDNKVELKKRTKRRKEAMESS</sequence>
<proteinExistence type="predicted"/>
<evidence type="ECO:0000256" key="1">
    <source>
        <dbReference type="SAM" id="MobiDB-lite"/>
    </source>
</evidence>
<feature type="region of interest" description="Disordered" evidence="1">
    <location>
        <begin position="23"/>
        <end position="107"/>
    </location>
</feature>
<dbReference type="EMBL" id="JAAGAX010000013">
    <property type="protein sequence ID" value="KAF2293904.1"/>
    <property type="molecule type" value="Genomic_DNA"/>
</dbReference>
<gene>
    <name evidence="2" type="ORF">GH714_005568</name>
</gene>
<feature type="compositionally biased region" description="Basic and acidic residues" evidence="1">
    <location>
        <begin position="42"/>
        <end position="60"/>
    </location>
</feature>
<dbReference type="AlphaFoldDB" id="A0A6A6KZA6"/>
<protein>
    <submittedName>
        <fullName evidence="2">Uncharacterized protein</fullName>
    </submittedName>
</protein>
<accession>A0A6A6KZA6</accession>
<dbReference type="Proteomes" id="UP000467840">
    <property type="component" value="Chromosome 7"/>
</dbReference>
<reference evidence="2 3" key="1">
    <citation type="journal article" date="2020" name="Mol. Plant">
        <title>The Chromosome-Based Rubber Tree Genome Provides New Insights into Spurge Genome Evolution and Rubber Biosynthesis.</title>
        <authorList>
            <person name="Liu J."/>
            <person name="Shi C."/>
            <person name="Shi C.C."/>
            <person name="Li W."/>
            <person name="Zhang Q.J."/>
            <person name="Zhang Y."/>
            <person name="Li K."/>
            <person name="Lu H.F."/>
            <person name="Shi C."/>
            <person name="Zhu S.T."/>
            <person name="Xiao Z.Y."/>
            <person name="Nan H."/>
            <person name="Yue Y."/>
            <person name="Zhu X.G."/>
            <person name="Wu Y."/>
            <person name="Hong X.N."/>
            <person name="Fan G.Y."/>
            <person name="Tong Y."/>
            <person name="Zhang D."/>
            <person name="Mao C.L."/>
            <person name="Liu Y.L."/>
            <person name="Hao S.J."/>
            <person name="Liu W.Q."/>
            <person name="Lv M.Q."/>
            <person name="Zhang H.B."/>
            <person name="Liu Y."/>
            <person name="Hu-Tang G.R."/>
            <person name="Wang J.P."/>
            <person name="Wang J.H."/>
            <person name="Sun Y.H."/>
            <person name="Ni S.B."/>
            <person name="Chen W.B."/>
            <person name="Zhang X.C."/>
            <person name="Jiao Y.N."/>
            <person name="Eichler E.E."/>
            <person name="Li G.H."/>
            <person name="Liu X."/>
            <person name="Gao L.Z."/>
        </authorList>
    </citation>
    <scope>NUCLEOTIDE SEQUENCE [LARGE SCALE GENOMIC DNA]</scope>
    <source>
        <strain evidence="3">cv. GT1</strain>
        <tissue evidence="2">Leaf</tissue>
    </source>
</reference>
<feature type="compositionally biased region" description="Basic and acidic residues" evidence="1">
    <location>
        <begin position="98"/>
        <end position="107"/>
    </location>
</feature>
<name>A0A6A6KZA6_HEVBR</name>
<evidence type="ECO:0000313" key="2">
    <source>
        <dbReference type="EMBL" id="KAF2293904.1"/>
    </source>
</evidence>
<evidence type="ECO:0000313" key="3">
    <source>
        <dbReference type="Proteomes" id="UP000467840"/>
    </source>
</evidence>
<keyword evidence="3" id="KW-1185">Reference proteome</keyword>
<organism evidence="2 3">
    <name type="scientific">Hevea brasiliensis</name>
    <name type="common">Para rubber tree</name>
    <name type="synonym">Siphonia brasiliensis</name>
    <dbReference type="NCBI Taxonomy" id="3981"/>
    <lineage>
        <taxon>Eukaryota</taxon>
        <taxon>Viridiplantae</taxon>
        <taxon>Streptophyta</taxon>
        <taxon>Embryophyta</taxon>
        <taxon>Tracheophyta</taxon>
        <taxon>Spermatophyta</taxon>
        <taxon>Magnoliopsida</taxon>
        <taxon>eudicotyledons</taxon>
        <taxon>Gunneridae</taxon>
        <taxon>Pentapetalae</taxon>
        <taxon>rosids</taxon>
        <taxon>fabids</taxon>
        <taxon>Malpighiales</taxon>
        <taxon>Euphorbiaceae</taxon>
        <taxon>Crotonoideae</taxon>
        <taxon>Micrandreae</taxon>
        <taxon>Hevea</taxon>
    </lineage>
</organism>